<gene>
    <name evidence="1" type="ORF">SCALIN_C43_0001</name>
</gene>
<accession>A0A286U3M0</accession>
<keyword evidence="1" id="KW-0378">Hydrolase</keyword>
<keyword evidence="1" id="KW-0645">Protease</keyword>
<protein>
    <submittedName>
        <fullName evidence="1">Trypsin-like serine protease, typically periplasmic</fullName>
    </submittedName>
</protein>
<evidence type="ECO:0000313" key="2">
    <source>
        <dbReference type="Proteomes" id="UP000218542"/>
    </source>
</evidence>
<organism evidence="1 2">
    <name type="scientific">Candidatus Scalindua japonica</name>
    <dbReference type="NCBI Taxonomy" id="1284222"/>
    <lineage>
        <taxon>Bacteria</taxon>
        <taxon>Pseudomonadati</taxon>
        <taxon>Planctomycetota</taxon>
        <taxon>Candidatus Brocadiia</taxon>
        <taxon>Candidatus Brocadiales</taxon>
        <taxon>Candidatus Scalinduaceae</taxon>
        <taxon>Candidatus Scalindua</taxon>
    </lineage>
</organism>
<dbReference type="InterPro" id="IPR035451">
    <property type="entry name" value="Ada-like_dom_sf"/>
</dbReference>
<dbReference type="GO" id="GO:0008233">
    <property type="term" value="F:peptidase activity"/>
    <property type="evidence" value="ECO:0007669"/>
    <property type="project" value="UniProtKB-KW"/>
</dbReference>
<comment type="caution">
    <text evidence="1">The sequence shown here is derived from an EMBL/GenBank/DDBJ whole genome shotgun (WGS) entry which is preliminary data.</text>
</comment>
<dbReference type="Proteomes" id="UP000218542">
    <property type="component" value="Unassembled WGS sequence"/>
</dbReference>
<evidence type="ECO:0000313" key="1">
    <source>
        <dbReference type="EMBL" id="GAX62748.1"/>
    </source>
</evidence>
<dbReference type="Gene3D" id="3.40.10.10">
    <property type="entry name" value="DNA Methylphosphotriester Repair Domain"/>
    <property type="match status" value="1"/>
</dbReference>
<dbReference type="SUPFAM" id="SSF57884">
    <property type="entry name" value="Ada DNA repair protein, N-terminal domain (N-Ada 10)"/>
    <property type="match status" value="1"/>
</dbReference>
<keyword evidence="2" id="KW-1185">Reference proteome</keyword>
<name>A0A286U3M0_9BACT</name>
<dbReference type="AlphaFoldDB" id="A0A286U3M0"/>
<dbReference type="GO" id="GO:0006508">
    <property type="term" value="P:proteolysis"/>
    <property type="evidence" value="ECO:0007669"/>
    <property type="project" value="UniProtKB-KW"/>
</dbReference>
<dbReference type="EMBL" id="BAOS01000043">
    <property type="protein sequence ID" value="GAX62748.1"/>
    <property type="molecule type" value="Genomic_DNA"/>
</dbReference>
<sequence>MNLKGEVVGIIWGGYKDLEAAEAVHVEELREIVGLPVNDMPENKNMPAPDPWSGAVYSTSYSRLFHRPDCNTLIISSDELIEFLSKDNAKTNGGIPCPECNP</sequence>
<proteinExistence type="predicted"/>
<reference evidence="2" key="1">
    <citation type="journal article" date="2017" name="Environ. Microbiol. Rep.">
        <title>Genetic Diversity of Marine Anaerobic Ammonium-Oxidizing Bacteria as Revealed by Genomic and Proteomic Analyses of 'Candidatus Scalindua japonica'.</title>
        <authorList>
            <person name="Oshiki M."/>
            <person name="Mizuto K."/>
            <person name="Kimura Z."/>
            <person name="Kindaichi T."/>
            <person name="Satoh H."/>
            <person name="Okabe S."/>
        </authorList>
    </citation>
    <scope>NUCLEOTIDE SEQUENCE [LARGE SCALE GENOMIC DNA]</scope>
    <source>
        <strain evidence="2">husup-a2</strain>
    </source>
</reference>